<feature type="domain" description="Moderate conductance mechanosensitive channel YbiO-like transmembrane helix 1" evidence="12">
    <location>
        <begin position="420"/>
        <end position="498"/>
    </location>
</feature>
<dbReference type="InterPro" id="IPR049142">
    <property type="entry name" value="MS_channel_1st"/>
</dbReference>
<dbReference type="PANTHER" id="PTHR30460">
    <property type="entry name" value="MODERATE CONDUCTANCE MECHANOSENSITIVE CHANNEL YBIO"/>
    <property type="match status" value="1"/>
</dbReference>
<evidence type="ECO:0000256" key="2">
    <source>
        <dbReference type="ARBA" id="ARBA00008017"/>
    </source>
</evidence>
<dbReference type="SUPFAM" id="SSF82861">
    <property type="entry name" value="Mechanosensitive channel protein MscS (YggB), transmembrane region"/>
    <property type="match status" value="1"/>
</dbReference>
<feature type="compositionally biased region" description="Pro residues" evidence="7">
    <location>
        <begin position="777"/>
        <end position="788"/>
    </location>
</feature>
<dbReference type="InterPro" id="IPR010920">
    <property type="entry name" value="LSM_dom_sf"/>
</dbReference>
<evidence type="ECO:0000259" key="12">
    <source>
        <dbReference type="Pfam" id="PF25392"/>
    </source>
</evidence>
<dbReference type="Proteomes" id="UP000631694">
    <property type="component" value="Unassembled WGS sequence"/>
</dbReference>
<reference evidence="13" key="1">
    <citation type="submission" date="2020-12" db="EMBL/GenBank/DDBJ databases">
        <title>Methylobrevis albus sp. nov., isolated from fresh water lack sediment.</title>
        <authorList>
            <person name="Zou Q."/>
        </authorList>
    </citation>
    <scope>NUCLEOTIDE SEQUENCE</scope>
    <source>
        <strain evidence="13">L22</strain>
    </source>
</reference>
<feature type="transmembrane region" description="Helical" evidence="8">
    <location>
        <begin position="511"/>
        <end position="532"/>
    </location>
</feature>
<keyword evidence="3" id="KW-1003">Cell membrane</keyword>
<feature type="region of interest" description="Disordered" evidence="7">
    <location>
        <begin position="764"/>
        <end position="827"/>
    </location>
</feature>
<dbReference type="EMBL" id="JADZLT010000040">
    <property type="protein sequence ID" value="MBH0236634.1"/>
    <property type="molecule type" value="Genomic_DNA"/>
</dbReference>
<keyword evidence="4 8" id="KW-0812">Transmembrane</keyword>
<dbReference type="GO" id="GO:0005886">
    <property type="term" value="C:plasma membrane"/>
    <property type="evidence" value="ECO:0007669"/>
    <property type="project" value="UniProtKB-SubCell"/>
</dbReference>
<feature type="domain" description="Mechanosensitive ion channel MscS C-terminal" evidence="10">
    <location>
        <begin position="670"/>
        <end position="756"/>
    </location>
</feature>
<feature type="region of interest" description="Disordered" evidence="7">
    <location>
        <begin position="90"/>
        <end position="129"/>
    </location>
</feature>
<feature type="transmembrane region" description="Helical" evidence="8">
    <location>
        <begin position="463"/>
        <end position="491"/>
    </location>
</feature>
<feature type="transmembrane region" description="Helical" evidence="8">
    <location>
        <begin position="335"/>
        <end position="358"/>
    </location>
</feature>
<evidence type="ECO:0000256" key="4">
    <source>
        <dbReference type="ARBA" id="ARBA00022692"/>
    </source>
</evidence>
<organism evidence="13 14">
    <name type="scientific">Methylobrevis albus</name>
    <dbReference type="NCBI Taxonomy" id="2793297"/>
    <lineage>
        <taxon>Bacteria</taxon>
        <taxon>Pseudomonadati</taxon>
        <taxon>Pseudomonadota</taxon>
        <taxon>Alphaproteobacteria</taxon>
        <taxon>Hyphomicrobiales</taxon>
        <taxon>Pleomorphomonadaceae</taxon>
        <taxon>Methylobrevis</taxon>
    </lineage>
</organism>
<evidence type="ECO:0000259" key="11">
    <source>
        <dbReference type="Pfam" id="PF21088"/>
    </source>
</evidence>
<protein>
    <submittedName>
        <fullName evidence="13">Mechanosensitive ion channel</fullName>
    </submittedName>
</protein>
<name>A0A931MY21_9HYPH</name>
<gene>
    <name evidence="13" type="ORF">I5731_02265</name>
</gene>
<evidence type="ECO:0000313" key="14">
    <source>
        <dbReference type="Proteomes" id="UP000631694"/>
    </source>
</evidence>
<evidence type="ECO:0000259" key="9">
    <source>
        <dbReference type="Pfam" id="PF00924"/>
    </source>
</evidence>
<dbReference type="AlphaFoldDB" id="A0A931MY21"/>
<keyword evidence="14" id="KW-1185">Reference proteome</keyword>
<dbReference type="Pfam" id="PF21088">
    <property type="entry name" value="MS_channel_1st"/>
    <property type="match status" value="1"/>
</dbReference>
<dbReference type="Pfam" id="PF00924">
    <property type="entry name" value="MS_channel_2nd"/>
    <property type="match status" value="1"/>
</dbReference>
<feature type="transmembrane region" description="Helical" evidence="8">
    <location>
        <begin position="264"/>
        <end position="283"/>
    </location>
</feature>
<dbReference type="GO" id="GO:0008381">
    <property type="term" value="F:mechanosensitive monoatomic ion channel activity"/>
    <property type="evidence" value="ECO:0007669"/>
    <property type="project" value="InterPro"/>
</dbReference>
<dbReference type="Gene3D" id="2.30.30.60">
    <property type="match status" value="1"/>
</dbReference>
<dbReference type="InterPro" id="IPR045276">
    <property type="entry name" value="YbiO_bact"/>
</dbReference>
<dbReference type="Gene3D" id="3.30.70.100">
    <property type="match status" value="1"/>
</dbReference>
<dbReference type="SUPFAM" id="SSF50182">
    <property type="entry name" value="Sm-like ribonucleoproteins"/>
    <property type="match status" value="1"/>
</dbReference>
<evidence type="ECO:0000256" key="5">
    <source>
        <dbReference type="ARBA" id="ARBA00022989"/>
    </source>
</evidence>
<feature type="transmembrane region" description="Helical" evidence="8">
    <location>
        <begin position="379"/>
        <end position="408"/>
    </location>
</feature>
<comment type="subcellular location">
    <subcellularLocation>
        <location evidence="1">Cell membrane</location>
        <topology evidence="1">Multi-pass membrane protein</topology>
    </subcellularLocation>
</comment>
<feature type="transmembrane region" description="Helical" evidence="8">
    <location>
        <begin position="304"/>
        <end position="329"/>
    </location>
</feature>
<keyword evidence="5 8" id="KW-1133">Transmembrane helix</keyword>
<feature type="domain" description="Mechanosensitive ion channel transmembrane helices 2/3" evidence="11">
    <location>
        <begin position="558"/>
        <end position="598"/>
    </location>
</feature>
<evidence type="ECO:0000256" key="7">
    <source>
        <dbReference type="SAM" id="MobiDB-lite"/>
    </source>
</evidence>
<comment type="similarity">
    <text evidence="2">Belongs to the MscS (TC 1.A.23) family.</text>
</comment>
<proteinExistence type="inferred from homology"/>
<evidence type="ECO:0000256" key="8">
    <source>
        <dbReference type="SAM" id="Phobius"/>
    </source>
</evidence>
<comment type="caution">
    <text evidence="13">The sequence shown here is derived from an EMBL/GenBank/DDBJ whole genome shotgun (WGS) entry which is preliminary data.</text>
</comment>
<sequence length="827" mass="87603">MLPSASSFLAGLGRVVPAHRLAGALAVLMLLVVPLLAPAAAQTAEVPPAATTTADPLGGREAAAALIEVLGDDRARAALIEELRRLAATPAEPAATTSGTAPAATSTTPSPAPGAPGTETAPATPAAPTAIPPLLESTLAVELGEYTRETAAEIAGIGGRTMRALGNLGRLVDGSLQLDWQRIGAVAQVLASVAAVVVAVFVIGRLGSGALIGMLDRRAARRGIVGRAILAVIAVFADWLPVLLAWTAGNAVAVSLSDTGRMDIAASLFLNTFGLVQLVRLLVRGVLRPKHAALRFLPMASSTAAFWAFHIGLLVSFFGYGVFFLVPVFNYNVAYSVSIGLRVAVVVISLIWAVTLIWRNRVRVRGGLVRAAGRLQGRMIATLLAALSGIWHVLAIGYLVTAFVVWVARPADALEFMMRATLWTLGAIAVGGLVSRLLTRGIANGVPVPLELRTALPLFEKRLNLFVPTFLQIVRLIVALCVMAVVLQAWSLVDVAGWLGSESGVTFLQRLISAGIIVLVMIAIWLAAMSWIEYRLNPNGRKVPTPRVRTLLSLFRNAFTILLSVIALMLTLSELGVDIAPLIAGAGVVGLAVGFGSQKLVQDIITGAFIQFENAMNEGDVVEVAGISGVVEHLTIRSVGLRDVNGIYHVVPFSSVDSVSNSTRGFAFHVADISVAYKENIGEVKRAMQIAFDRLMETDHAASILEPLETQGVTMFAESGVTVRARIKTTAGQQWAVGRAYSELLKAVFDENHIEMPFPQRTLWFANPQDGATPDQPGLPPGQRPPAPASERARREAARAQADPEPADRRPPSETLDVPDSDEGPNR</sequence>
<evidence type="ECO:0000256" key="6">
    <source>
        <dbReference type="ARBA" id="ARBA00023136"/>
    </source>
</evidence>
<feature type="domain" description="Mechanosensitive ion channel MscS" evidence="9">
    <location>
        <begin position="600"/>
        <end position="663"/>
    </location>
</feature>
<dbReference type="SUPFAM" id="SSF82689">
    <property type="entry name" value="Mechanosensitive channel protein MscS (YggB), C-terminal domain"/>
    <property type="match status" value="1"/>
</dbReference>
<dbReference type="InterPro" id="IPR023408">
    <property type="entry name" value="MscS_beta-dom_sf"/>
</dbReference>
<dbReference type="Pfam" id="PF21082">
    <property type="entry name" value="MS_channel_3rd"/>
    <property type="match status" value="1"/>
</dbReference>
<evidence type="ECO:0000256" key="3">
    <source>
        <dbReference type="ARBA" id="ARBA00022475"/>
    </source>
</evidence>
<evidence type="ECO:0000259" key="10">
    <source>
        <dbReference type="Pfam" id="PF21082"/>
    </source>
</evidence>
<dbReference type="InterPro" id="IPR011014">
    <property type="entry name" value="MscS_channel_TM-2"/>
</dbReference>
<accession>A0A931MY21</accession>
<dbReference type="Gene3D" id="1.10.287.1260">
    <property type="match status" value="1"/>
</dbReference>
<dbReference type="RefSeq" id="WP_197309738.1">
    <property type="nucleotide sequence ID" value="NZ_JADZLT010000040.1"/>
</dbReference>
<dbReference type="Pfam" id="PF25392">
    <property type="entry name" value="MS_channel_TM1"/>
    <property type="match status" value="1"/>
</dbReference>
<dbReference type="InterPro" id="IPR057485">
    <property type="entry name" value="YbiO-like_TM1"/>
</dbReference>
<keyword evidence="6 8" id="KW-0472">Membrane</keyword>
<evidence type="ECO:0000256" key="1">
    <source>
        <dbReference type="ARBA" id="ARBA00004651"/>
    </source>
</evidence>
<dbReference type="InterPro" id="IPR011066">
    <property type="entry name" value="MscS_channel_C_sf"/>
</dbReference>
<feature type="transmembrane region" description="Helical" evidence="8">
    <location>
        <begin position="579"/>
        <end position="596"/>
    </location>
</feature>
<feature type="transmembrane region" description="Helical" evidence="8">
    <location>
        <begin position="553"/>
        <end position="573"/>
    </location>
</feature>
<dbReference type="InterPro" id="IPR006685">
    <property type="entry name" value="MscS_channel_2nd"/>
</dbReference>
<feature type="transmembrane region" description="Helical" evidence="8">
    <location>
        <begin position="420"/>
        <end position="438"/>
    </location>
</feature>
<feature type="transmembrane region" description="Helical" evidence="8">
    <location>
        <begin position="224"/>
        <end position="244"/>
    </location>
</feature>
<dbReference type="PANTHER" id="PTHR30460:SF0">
    <property type="entry name" value="MODERATE CONDUCTANCE MECHANOSENSITIVE CHANNEL YBIO"/>
    <property type="match status" value="1"/>
</dbReference>
<feature type="compositionally biased region" description="Acidic residues" evidence="7">
    <location>
        <begin position="817"/>
        <end position="827"/>
    </location>
</feature>
<dbReference type="InterPro" id="IPR049278">
    <property type="entry name" value="MS_channel_C"/>
</dbReference>
<feature type="transmembrane region" description="Helical" evidence="8">
    <location>
        <begin position="185"/>
        <end position="203"/>
    </location>
</feature>
<evidence type="ECO:0000313" key="13">
    <source>
        <dbReference type="EMBL" id="MBH0236634.1"/>
    </source>
</evidence>